<reference evidence="2 3" key="1">
    <citation type="submission" date="2016-05" db="EMBL/GenBank/DDBJ databases">
        <authorList>
            <person name="Prochazka B."/>
            <person name="Indra A."/>
            <person name="Hasenberger P."/>
            <person name="Blaschitz M."/>
            <person name="Wagner L."/>
            <person name="Wewalka G."/>
            <person name="Sorschag S."/>
            <person name="Schmid D."/>
            <person name="Ruppitsch W."/>
        </authorList>
    </citation>
    <scope>NUCLEOTIDE SEQUENCE [LARGE SCALE GENOMIC DNA]</scope>
    <source>
        <strain evidence="2 3">974010_12</strain>
    </source>
</reference>
<organism evidence="2 3">
    <name type="scientific">Legionella jamestowniensis</name>
    <dbReference type="NCBI Taxonomy" id="455"/>
    <lineage>
        <taxon>Bacteria</taxon>
        <taxon>Pseudomonadati</taxon>
        <taxon>Pseudomonadota</taxon>
        <taxon>Gammaproteobacteria</taxon>
        <taxon>Legionellales</taxon>
        <taxon>Legionellaceae</taxon>
        <taxon>Legionella</taxon>
    </lineage>
</organism>
<name>A0ABX2XWV5_9GAMM</name>
<comment type="caution">
    <text evidence="2">The sequence shown here is derived from an EMBL/GenBank/DDBJ whole genome shotgun (WGS) entry which is preliminary data.</text>
</comment>
<feature type="transmembrane region" description="Helical" evidence="1">
    <location>
        <begin position="21"/>
        <end position="40"/>
    </location>
</feature>
<evidence type="ECO:0000313" key="2">
    <source>
        <dbReference type="EMBL" id="OCH99036.1"/>
    </source>
</evidence>
<dbReference type="EMBL" id="LYOZ01000003">
    <property type="protein sequence ID" value="OCH99036.1"/>
    <property type="molecule type" value="Genomic_DNA"/>
</dbReference>
<accession>A0ABX2XWV5</accession>
<dbReference type="Proteomes" id="UP000093336">
    <property type="component" value="Unassembled WGS sequence"/>
</dbReference>
<evidence type="ECO:0000256" key="1">
    <source>
        <dbReference type="SAM" id="Phobius"/>
    </source>
</evidence>
<protein>
    <submittedName>
        <fullName evidence="2">Uncharacterized protein</fullName>
    </submittedName>
</protein>
<keyword evidence="1" id="KW-1133">Transmembrane helix</keyword>
<gene>
    <name evidence="2" type="ORF">A8135_09850</name>
</gene>
<keyword evidence="1" id="KW-0812">Transmembrane</keyword>
<sequence>MKWELTFLQVARKHRYTGQKFLNYVTAAPFSLLFVIRRFPAASSPAILAMKLFSQPTFPLPIY</sequence>
<evidence type="ECO:0000313" key="3">
    <source>
        <dbReference type="Proteomes" id="UP000093336"/>
    </source>
</evidence>
<keyword evidence="3" id="KW-1185">Reference proteome</keyword>
<keyword evidence="1" id="KW-0472">Membrane</keyword>
<proteinExistence type="predicted"/>